<evidence type="ECO:0000256" key="10">
    <source>
        <dbReference type="ARBA" id="ARBA00022989"/>
    </source>
</evidence>
<sequence length="717" mass="80831">MLLKDSVAKQALPKVSPLTMPRHTVNEESKARKNRLQSFAVTTFFSRLFVLIGTVGLSWYGATEMYDVLNTNAIAGLQWAFLVLFCINFTWISFAFSQATLGLIFQIWPFSKARKEQDVDGVTAILLPVYNEDPLRIRANIQAMHEDLVKQAPGKFAFFILSDTNRADAWIAEEQAFRPLLNDDDSACPIYYRRRYNNAERKAGNIAEWVTGYGGDYECMIVLDADSLMGADCLISLTRRMAAEPGVGLIQTLPTIIRANTLYSRIQQFANHCFGPIYASGLAAWHGYSSNFWGHNAIIRTKAFADACGLPVLEGKAPFGGHVMSHDFMEAALLRRAGWGVRFDTDLKASYEEAPPSLVDVIVRDRRWCQGNLQHKAFVFAKGFHFATRLHLISGIMSYLSAVFWLLLIVVGFALAVQAYFVRPEYFANPSLFPTWPVFDFEKARSLFVLSMALVLAPKVYGWLAAMLNFRRCMQFGGPILLTLSTLVETILSALYAPILMLSQFQVVYDVFKGRDSGWKPQSRDDGATSWKVAARAHCSHTLLGIGLAGGALFLSKELFYWSLPISFGLILSIPLSWLSGGAKRGNVIHYLGLMRAPEEKRPHPIITMQSRYDEAQSELNFDSASSSLKRLSSDAALFYWHLAQMPEDEPNKEFCRDWICAEWQIINSDNIQSLLDHLNEKECLAILQHRELMAAMEKYLPENKQLNEQTEEFVLA</sequence>
<evidence type="ECO:0000256" key="6">
    <source>
        <dbReference type="ARBA" id="ARBA00022519"/>
    </source>
</evidence>
<evidence type="ECO:0000256" key="11">
    <source>
        <dbReference type="ARBA" id="ARBA00023136"/>
    </source>
</evidence>
<dbReference type="SUPFAM" id="SSF53448">
    <property type="entry name" value="Nucleotide-diphospho-sugar transferases"/>
    <property type="match status" value="1"/>
</dbReference>
<dbReference type="GO" id="GO:0016758">
    <property type="term" value="F:hexosyltransferase activity"/>
    <property type="evidence" value="ECO:0007669"/>
    <property type="project" value="TreeGrafter"/>
</dbReference>
<evidence type="ECO:0000256" key="7">
    <source>
        <dbReference type="ARBA" id="ARBA00022676"/>
    </source>
</evidence>
<evidence type="ECO:0000256" key="12">
    <source>
        <dbReference type="SAM" id="Phobius"/>
    </source>
</evidence>
<feature type="transmembrane region" description="Helical" evidence="12">
    <location>
        <begin position="559"/>
        <end position="579"/>
    </location>
</feature>
<keyword evidence="8 14" id="KW-0808">Transferase</keyword>
<keyword evidence="10 12" id="KW-1133">Transmembrane helix</keyword>
<evidence type="ECO:0000256" key="4">
    <source>
        <dbReference type="ARBA" id="ARBA00020585"/>
    </source>
</evidence>
<name>A0A318V907_9GAMM</name>
<feature type="transmembrane region" description="Helical" evidence="12">
    <location>
        <begin position="39"/>
        <end position="59"/>
    </location>
</feature>
<dbReference type="AlphaFoldDB" id="A0A318V907"/>
<keyword evidence="15" id="KW-1185">Reference proteome</keyword>
<dbReference type="InterPro" id="IPR001173">
    <property type="entry name" value="Glyco_trans_2-like"/>
</dbReference>
<reference evidence="14 15" key="1">
    <citation type="submission" date="2018-06" db="EMBL/GenBank/DDBJ databases">
        <title>Genomic Encyclopedia of Type Strains, Phase III (KMG-III): the genomes of soil and plant-associated and newly described type strains.</title>
        <authorList>
            <person name="Whitman W."/>
        </authorList>
    </citation>
    <scope>NUCLEOTIDE SEQUENCE [LARGE SCALE GENOMIC DNA]</scope>
    <source>
        <strain evidence="14 15">CECT 7730</strain>
    </source>
</reference>
<comment type="pathway">
    <text evidence="2">Glycan metabolism; osmoregulated periplasmic glucan (OPG) biosynthesis.</text>
</comment>
<dbReference type="PANTHER" id="PTHR43867">
    <property type="entry name" value="CELLULOSE SYNTHASE CATALYTIC SUBUNIT A [UDP-FORMING]"/>
    <property type="match status" value="1"/>
</dbReference>
<evidence type="ECO:0000313" key="14">
    <source>
        <dbReference type="EMBL" id="PYF84147.1"/>
    </source>
</evidence>
<keyword evidence="6" id="KW-0997">Cell inner membrane</keyword>
<evidence type="ECO:0000256" key="1">
    <source>
        <dbReference type="ARBA" id="ARBA00004429"/>
    </source>
</evidence>
<comment type="caution">
    <text evidence="14">The sequence shown here is derived from an EMBL/GenBank/DDBJ whole genome shotgun (WGS) entry which is preliminary data.</text>
</comment>
<evidence type="ECO:0000256" key="2">
    <source>
        <dbReference type="ARBA" id="ARBA00005001"/>
    </source>
</evidence>
<feature type="domain" description="Glycosyltransferase 2-like" evidence="13">
    <location>
        <begin position="221"/>
        <end position="413"/>
    </location>
</feature>
<dbReference type="CDD" id="cd04191">
    <property type="entry name" value="Glucan_BSP_MdoH"/>
    <property type="match status" value="1"/>
</dbReference>
<comment type="subcellular location">
    <subcellularLocation>
        <location evidence="1">Cell inner membrane</location>
        <topology evidence="1">Multi-pass membrane protein</topology>
    </subcellularLocation>
</comment>
<feature type="transmembrane region" description="Helical" evidence="12">
    <location>
        <begin position="399"/>
        <end position="421"/>
    </location>
</feature>
<dbReference type="InterPro" id="IPR050321">
    <property type="entry name" value="Glycosyltr_2/OpgH_subfam"/>
</dbReference>
<keyword evidence="7" id="KW-0328">Glycosyltransferase</keyword>
<evidence type="ECO:0000313" key="15">
    <source>
        <dbReference type="Proteomes" id="UP000247551"/>
    </source>
</evidence>
<protein>
    <recommendedName>
        <fullName evidence="4">Glucans biosynthesis glucosyltransferase H</fullName>
    </recommendedName>
</protein>
<evidence type="ECO:0000256" key="3">
    <source>
        <dbReference type="ARBA" id="ARBA00009337"/>
    </source>
</evidence>
<comment type="similarity">
    <text evidence="3">Belongs to the glycosyltransferase 2 family. OpgH subfamily.</text>
</comment>
<dbReference type="Proteomes" id="UP000247551">
    <property type="component" value="Unassembled WGS sequence"/>
</dbReference>
<feature type="transmembrane region" description="Helical" evidence="12">
    <location>
        <begin position="480"/>
        <end position="499"/>
    </location>
</feature>
<evidence type="ECO:0000256" key="8">
    <source>
        <dbReference type="ARBA" id="ARBA00022679"/>
    </source>
</evidence>
<dbReference type="NCBIfam" id="NF003958">
    <property type="entry name" value="PRK05454.2-1"/>
    <property type="match status" value="1"/>
</dbReference>
<proteinExistence type="inferred from homology"/>
<evidence type="ECO:0000259" key="13">
    <source>
        <dbReference type="Pfam" id="PF13632"/>
    </source>
</evidence>
<dbReference type="GO" id="GO:0005886">
    <property type="term" value="C:plasma membrane"/>
    <property type="evidence" value="ECO:0007669"/>
    <property type="project" value="UniProtKB-SubCell"/>
</dbReference>
<dbReference type="NCBIfam" id="NF003962">
    <property type="entry name" value="PRK05454.2-5"/>
    <property type="match status" value="1"/>
</dbReference>
<dbReference type="EMBL" id="QKLW01000001">
    <property type="protein sequence ID" value="PYF84147.1"/>
    <property type="molecule type" value="Genomic_DNA"/>
</dbReference>
<dbReference type="InterPro" id="IPR029044">
    <property type="entry name" value="Nucleotide-diphossugar_trans"/>
</dbReference>
<keyword evidence="9 12" id="KW-0812">Transmembrane</keyword>
<evidence type="ECO:0000256" key="5">
    <source>
        <dbReference type="ARBA" id="ARBA00022475"/>
    </source>
</evidence>
<keyword evidence="11 12" id="KW-0472">Membrane</keyword>
<organism evidence="14 15">
    <name type="scientific">Marinomonas alcarazii</name>
    <dbReference type="NCBI Taxonomy" id="491949"/>
    <lineage>
        <taxon>Bacteria</taxon>
        <taxon>Pseudomonadati</taxon>
        <taxon>Pseudomonadota</taxon>
        <taxon>Gammaproteobacteria</taxon>
        <taxon>Oceanospirillales</taxon>
        <taxon>Oceanospirillaceae</taxon>
        <taxon>Marinomonas</taxon>
    </lineage>
</organism>
<gene>
    <name evidence="14" type="ORF">DFP75_101172</name>
</gene>
<evidence type="ECO:0000256" key="9">
    <source>
        <dbReference type="ARBA" id="ARBA00022692"/>
    </source>
</evidence>
<feature type="transmembrane region" description="Helical" evidence="12">
    <location>
        <begin position="447"/>
        <end position="468"/>
    </location>
</feature>
<dbReference type="RefSeq" id="WP_245926907.1">
    <property type="nucleotide sequence ID" value="NZ_QKLW01000001.1"/>
</dbReference>
<dbReference type="PANTHER" id="PTHR43867:SF5">
    <property type="entry name" value="GLUCANS BIOSYNTHESIS GLUCOSYLTRANSFERASE H"/>
    <property type="match status" value="1"/>
</dbReference>
<keyword evidence="5" id="KW-1003">Cell membrane</keyword>
<feature type="transmembrane region" description="Helical" evidence="12">
    <location>
        <begin position="79"/>
        <end position="105"/>
    </location>
</feature>
<dbReference type="Gene3D" id="3.90.550.10">
    <property type="entry name" value="Spore Coat Polysaccharide Biosynthesis Protein SpsA, Chain A"/>
    <property type="match status" value="1"/>
</dbReference>
<accession>A0A318V907</accession>
<dbReference type="Pfam" id="PF13632">
    <property type="entry name" value="Glyco_trans_2_3"/>
    <property type="match status" value="1"/>
</dbReference>